<reference evidence="2 3" key="1">
    <citation type="submission" date="2023-08" db="EMBL/GenBank/DDBJ databases">
        <title>Nocardioides seae sp. nov., a bacterium isolated from a soil.</title>
        <authorList>
            <person name="Wang X."/>
        </authorList>
    </citation>
    <scope>NUCLEOTIDE SEQUENCE [LARGE SCALE GENOMIC DNA]</scope>
    <source>
        <strain evidence="2 3">YZH12</strain>
    </source>
</reference>
<evidence type="ECO:0000313" key="2">
    <source>
        <dbReference type="EMBL" id="MDT9593010.1"/>
    </source>
</evidence>
<accession>A0ABU3PW86</accession>
<gene>
    <name evidence="2" type="ORF">RDV89_08020</name>
</gene>
<evidence type="ECO:0008006" key="4">
    <source>
        <dbReference type="Google" id="ProtNLM"/>
    </source>
</evidence>
<dbReference type="EMBL" id="JAVYII010000003">
    <property type="protein sequence ID" value="MDT9593010.1"/>
    <property type="molecule type" value="Genomic_DNA"/>
</dbReference>
<evidence type="ECO:0000313" key="3">
    <source>
        <dbReference type="Proteomes" id="UP001268542"/>
    </source>
</evidence>
<dbReference type="Proteomes" id="UP001268542">
    <property type="component" value="Unassembled WGS sequence"/>
</dbReference>
<organism evidence="2 3">
    <name type="scientific">Nocardioides imazamoxiresistens</name>
    <dbReference type="NCBI Taxonomy" id="3231893"/>
    <lineage>
        <taxon>Bacteria</taxon>
        <taxon>Bacillati</taxon>
        <taxon>Actinomycetota</taxon>
        <taxon>Actinomycetes</taxon>
        <taxon>Propionibacteriales</taxon>
        <taxon>Nocardioidaceae</taxon>
        <taxon>Nocardioides</taxon>
    </lineage>
</organism>
<name>A0ABU3PW86_9ACTN</name>
<feature type="region of interest" description="Disordered" evidence="1">
    <location>
        <begin position="85"/>
        <end position="106"/>
    </location>
</feature>
<dbReference type="RefSeq" id="WP_315732437.1">
    <property type="nucleotide sequence ID" value="NZ_JAVYII010000003.1"/>
</dbReference>
<proteinExistence type="predicted"/>
<evidence type="ECO:0000256" key="1">
    <source>
        <dbReference type="SAM" id="MobiDB-lite"/>
    </source>
</evidence>
<sequence length="106" mass="10380">MTLSVDPSQLQAAAAGMSELGSTVSGLLLGHDLSPLPGALPGSVSGPESTALGAAWDEENALLAAAVEGYVASMNDAATGFQVTDGAEAEAYGTPPPVDGPGPEAW</sequence>
<protein>
    <recommendedName>
        <fullName evidence="4">PE domain-containing protein</fullName>
    </recommendedName>
</protein>
<comment type="caution">
    <text evidence="2">The sequence shown here is derived from an EMBL/GenBank/DDBJ whole genome shotgun (WGS) entry which is preliminary data.</text>
</comment>
<keyword evidence="3" id="KW-1185">Reference proteome</keyword>